<organism evidence="1 2">
    <name type="scientific">Winogradskyella haliclonae</name>
    <dbReference type="NCBI Taxonomy" id="2048558"/>
    <lineage>
        <taxon>Bacteria</taxon>
        <taxon>Pseudomonadati</taxon>
        <taxon>Bacteroidota</taxon>
        <taxon>Flavobacteriia</taxon>
        <taxon>Flavobacteriales</taxon>
        <taxon>Flavobacteriaceae</taxon>
        <taxon>Winogradskyella</taxon>
    </lineage>
</organism>
<evidence type="ECO:0000313" key="1">
    <source>
        <dbReference type="EMBL" id="GGI57293.1"/>
    </source>
</evidence>
<dbReference type="EMBL" id="BMDQ01000002">
    <property type="protein sequence ID" value="GGI57293.1"/>
    <property type="molecule type" value="Genomic_DNA"/>
</dbReference>
<name>A0ABQ2C2E6_9FLAO</name>
<dbReference type="Proteomes" id="UP000624701">
    <property type="component" value="Unassembled WGS sequence"/>
</dbReference>
<proteinExistence type="predicted"/>
<reference evidence="2" key="1">
    <citation type="journal article" date="2019" name="Int. J. Syst. Evol. Microbiol.">
        <title>The Global Catalogue of Microorganisms (GCM) 10K type strain sequencing project: providing services to taxonomists for standard genome sequencing and annotation.</title>
        <authorList>
            <consortium name="The Broad Institute Genomics Platform"/>
            <consortium name="The Broad Institute Genome Sequencing Center for Infectious Disease"/>
            <person name="Wu L."/>
            <person name="Ma J."/>
        </authorList>
    </citation>
    <scope>NUCLEOTIDE SEQUENCE [LARGE SCALE GENOMIC DNA]</scope>
    <source>
        <strain evidence="2">CCM 8681</strain>
    </source>
</reference>
<evidence type="ECO:0000313" key="2">
    <source>
        <dbReference type="Proteomes" id="UP000624701"/>
    </source>
</evidence>
<accession>A0ABQ2C2E6</accession>
<keyword evidence="2" id="KW-1185">Reference proteome</keyword>
<sequence>MKNGLYFILILVIGFTSCEGRKSQRKALTESISSFKKDNTIKINEFIPETYFEHRIDTILSNGFRVKIQTSTDMINQVVFTKTKDNIDYVNNYRNFNFNVTIEKNGKKLFDESFNKQKVNDLFGYSSDIDSEEPIHDFNTLALLKSIHLNEELSVKNDSIYIDIAYAIPNEDYIDWHTLKIDKHGKSNFIQLTY</sequence>
<comment type="caution">
    <text evidence="1">The sequence shown here is derived from an EMBL/GenBank/DDBJ whole genome shotgun (WGS) entry which is preliminary data.</text>
</comment>
<protein>
    <submittedName>
        <fullName evidence="1">Uncharacterized protein</fullName>
    </submittedName>
</protein>
<dbReference type="RefSeq" id="WP_188374217.1">
    <property type="nucleotide sequence ID" value="NZ_BMDQ01000002.1"/>
</dbReference>
<dbReference type="PROSITE" id="PS51257">
    <property type="entry name" value="PROKAR_LIPOPROTEIN"/>
    <property type="match status" value="1"/>
</dbReference>
<gene>
    <name evidence="1" type="ORF">GCM10011444_16020</name>
</gene>